<name>A0A6C0LSA6_9ZZZZ</name>
<evidence type="ECO:0000256" key="1">
    <source>
        <dbReference type="SAM" id="Phobius"/>
    </source>
</evidence>
<feature type="transmembrane region" description="Helical" evidence="1">
    <location>
        <begin position="49"/>
        <end position="67"/>
    </location>
</feature>
<sequence length="69" mass="7690">MGLIAAVFVGIIGFVITFLVDLLPMKTIIKIMPICWIPGVDCTKSYNTFKTYMIIVLICIIIGVIPIRM</sequence>
<accession>A0A6C0LSA6</accession>
<proteinExistence type="predicted"/>
<keyword evidence="1" id="KW-1133">Transmembrane helix</keyword>
<keyword evidence="1" id="KW-0472">Membrane</keyword>
<dbReference type="AlphaFoldDB" id="A0A6C0LSA6"/>
<evidence type="ECO:0000313" key="2">
    <source>
        <dbReference type="EMBL" id="QHU33260.1"/>
    </source>
</evidence>
<organism evidence="2">
    <name type="scientific">viral metagenome</name>
    <dbReference type="NCBI Taxonomy" id="1070528"/>
    <lineage>
        <taxon>unclassified sequences</taxon>
        <taxon>metagenomes</taxon>
        <taxon>organismal metagenomes</taxon>
    </lineage>
</organism>
<protein>
    <submittedName>
        <fullName evidence="2">Uncharacterized protein</fullName>
    </submittedName>
</protein>
<keyword evidence="1" id="KW-0812">Transmembrane</keyword>
<reference evidence="2" key="1">
    <citation type="journal article" date="2020" name="Nature">
        <title>Giant virus diversity and host interactions through global metagenomics.</title>
        <authorList>
            <person name="Schulz F."/>
            <person name="Roux S."/>
            <person name="Paez-Espino D."/>
            <person name="Jungbluth S."/>
            <person name="Walsh D.A."/>
            <person name="Denef V.J."/>
            <person name="McMahon K.D."/>
            <person name="Konstantinidis K.T."/>
            <person name="Eloe-Fadrosh E.A."/>
            <person name="Kyrpides N.C."/>
            <person name="Woyke T."/>
        </authorList>
    </citation>
    <scope>NUCLEOTIDE SEQUENCE</scope>
    <source>
        <strain evidence="2">GVMAG-S-1014582-52</strain>
    </source>
</reference>
<dbReference type="EMBL" id="MN740556">
    <property type="protein sequence ID" value="QHU33260.1"/>
    <property type="molecule type" value="Genomic_DNA"/>
</dbReference>
<feature type="transmembrane region" description="Helical" evidence="1">
    <location>
        <begin position="6"/>
        <end position="29"/>
    </location>
</feature>